<dbReference type="InterPro" id="IPR009057">
    <property type="entry name" value="Homeodomain-like_sf"/>
</dbReference>
<dbReference type="InterPro" id="IPR036271">
    <property type="entry name" value="Tet_transcr_reg_TetR-rel_C_sf"/>
</dbReference>
<dbReference type="InterPro" id="IPR041678">
    <property type="entry name" value="TetR_C_16"/>
</dbReference>
<feature type="domain" description="HTH tetR-type" evidence="3">
    <location>
        <begin position="1"/>
        <end position="61"/>
    </location>
</feature>
<evidence type="ECO:0000313" key="4">
    <source>
        <dbReference type="EMBL" id="NKZ11113.1"/>
    </source>
</evidence>
<dbReference type="PROSITE" id="PS50977">
    <property type="entry name" value="HTH_TETR_2"/>
    <property type="match status" value="1"/>
</dbReference>
<sequence>MTTAEAIKRCAARRFWRDGYASTSVRAIAADVGVDPALVIRHFGSKEELFLETLPVRGFWDDVLAGPLDTLGTRLVDFVLSRASGKMLRVHTTLVRASDSPAVRARLYEIVDSSFIELLRERLPGPDPVLRARLMAAQVGGLLQSLSMSDEALRDDDPAAVVAVYGQAIQSIVGV</sequence>
<dbReference type="Proteomes" id="UP000518188">
    <property type="component" value="Unassembled WGS sequence"/>
</dbReference>
<dbReference type="Gene3D" id="1.10.357.10">
    <property type="entry name" value="Tetracycline Repressor, domain 2"/>
    <property type="match status" value="1"/>
</dbReference>
<dbReference type="SUPFAM" id="SSF46689">
    <property type="entry name" value="Homeodomain-like"/>
    <property type="match status" value="1"/>
</dbReference>
<dbReference type="Pfam" id="PF00440">
    <property type="entry name" value="TetR_N"/>
    <property type="match status" value="1"/>
</dbReference>
<comment type="caution">
    <text evidence="4">The sequence shown here is derived from an EMBL/GenBank/DDBJ whole genome shotgun (WGS) entry which is preliminary data.</text>
</comment>
<name>A0A7X6MMZ1_9MYCO</name>
<dbReference type="GO" id="GO:0003700">
    <property type="term" value="F:DNA-binding transcription factor activity"/>
    <property type="evidence" value="ECO:0007669"/>
    <property type="project" value="TreeGrafter"/>
</dbReference>
<dbReference type="PANTHER" id="PTHR30055:SF235">
    <property type="entry name" value="TRANSCRIPTIONAL REGULATORY PROTEIN"/>
    <property type="match status" value="1"/>
</dbReference>
<accession>A0A7X6MMZ1</accession>
<feature type="DNA-binding region" description="H-T-H motif" evidence="2">
    <location>
        <begin position="24"/>
        <end position="43"/>
    </location>
</feature>
<evidence type="ECO:0000256" key="1">
    <source>
        <dbReference type="ARBA" id="ARBA00023125"/>
    </source>
</evidence>
<dbReference type="InterPro" id="IPR001647">
    <property type="entry name" value="HTH_TetR"/>
</dbReference>
<proteinExistence type="predicted"/>
<dbReference type="GO" id="GO:0000976">
    <property type="term" value="F:transcription cis-regulatory region binding"/>
    <property type="evidence" value="ECO:0007669"/>
    <property type="project" value="TreeGrafter"/>
</dbReference>
<reference evidence="4 5" key="1">
    <citation type="submission" date="2020-04" db="EMBL/GenBank/DDBJ databases">
        <title>MicrobeNet Type strains.</title>
        <authorList>
            <person name="Nicholson A.C."/>
        </authorList>
    </citation>
    <scope>NUCLEOTIDE SEQUENCE [LARGE SCALE GENOMIC DNA]</scope>
    <source>
        <strain evidence="4 5">ATCC 700731</strain>
    </source>
</reference>
<evidence type="ECO:0000313" key="5">
    <source>
        <dbReference type="Proteomes" id="UP000518188"/>
    </source>
</evidence>
<evidence type="ECO:0000256" key="2">
    <source>
        <dbReference type="PROSITE-ProRule" id="PRU00335"/>
    </source>
</evidence>
<dbReference type="AlphaFoldDB" id="A0A7X6MMZ1"/>
<dbReference type="RefSeq" id="WP_049924898.1">
    <property type="nucleotide sequence ID" value="NZ_HG322951.1"/>
</dbReference>
<dbReference type="InterPro" id="IPR050109">
    <property type="entry name" value="HTH-type_TetR-like_transc_reg"/>
</dbReference>
<protein>
    <submittedName>
        <fullName evidence="4">TetR/AcrR family transcriptional regulator</fullName>
    </submittedName>
</protein>
<dbReference type="EMBL" id="JAAXPJ010000003">
    <property type="protein sequence ID" value="NKZ11113.1"/>
    <property type="molecule type" value="Genomic_DNA"/>
</dbReference>
<organism evidence="4 5">
    <name type="scientific">Mycolicibacterium septicum DSM 44393</name>
    <dbReference type="NCBI Taxonomy" id="1341646"/>
    <lineage>
        <taxon>Bacteria</taxon>
        <taxon>Bacillati</taxon>
        <taxon>Actinomycetota</taxon>
        <taxon>Actinomycetes</taxon>
        <taxon>Mycobacteriales</taxon>
        <taxon>Mycobacteriaceae</taxon>
        <taxon>Mycolicibacterium</taxon>
    </lineage>
</organism>
<gene>
    <name evidence="4" type="ORF">HGA11_09005</name>
</gene>
<evidence type="ECO:0000259" key="3">
    <source>
        <dbReference type="PROSITE" id="PS50977"/>
    </source>
</evidence>
<dbReference type="SUPFAM" id="SSF48498">
    <property type="entry name" value="Tetracyclin repressor-like, C-terminal domain"/>
    <property type="match status" value="1"/>
</dbReference>
<keyword evidence="1 2" id="KW-0238">DNA-binding</keyword>
<dbReference type="PANTHER" id="PTHR30055">
    <property type="entry name" value="HTH-TYPE TRANSCRIPTIONAL REGULATOR RUTR"/>
    <property type="match status" value="1"/>
</dbReference>
<dbReference type="Pfam" id="PF17920">
    <property type="entry name" value="TetR_C_16"/>
    <property type="match status" value="1"/>
</dbReference>